<feature type="transmembrane region" description="Helical" evidence="6">
    <location>
        <begin position="110"/>
        <end position="140"/>
    </location>
</feature>
<dbReference type="Pfam" id="PF07690">
    <property type="entry name" value="MFS_1"/>
    <property type="match status" value="1"/>
</dbReference>
<feature type="transmembrane region" description="Helical" evidence="6">
    <location>
        <begin position="20"/>
        <end position="41"/>
    </location>
</feature>
<feature type="transmembrane region" description="Helical" evidence="6">
    <location>
        <begin position="318"/>
        <end position="340"/>
    </location>
</feature>
<keyword evidence="2" id="KW-1003">Cell membrane</keyword>
<gene>
    <name evidence="7" type="ORF">Mco01_58110</name>
</gene>
<feature type="transmembrane region" description="Helical" evidence="6">
    <location>
        <begin position="267"/>
        <end position="285"/>
    </location>
</feature>
<dbReference type="Gene3D" id="1.20.1250.20">
    <property type="entry name" value="MFS general substrate transporter like domains"/>
    <property type="match status" value="1"/>
</dbReference>
<evidence type="ECO:0000256" key="6">
    <source>
        <dbReference type="SAM" id="Phobius"/>
    </source>
</evidence>
<keyword evidence="5 6" id="KW-0472">Membrane</keyword>
<evidence type="ECO:0000313" key="7">
    <source>
        <dbReference type="EMBL" id="GIH42811.1"/>
    </source>
</evidence>
<dbReference type="RefSeq" id="WP_204059992.1">
    <property type="nucleotide sequence ID" value="NZ_BAAAGP010000050.1"/>
</dbReference>
<dbReference type="EMBL" id="BOOC01000033">
    <property type="protein sequence ID" value="GIH42811.1"/>
    <property type="molecule type" value="Genomic_DNA"/>
</dbReference>
<dbReference type="InterPro" id="IPR011701">
    <property type="entry name" value="MFS"/>
</dbReference>
<dbReference type="CDD" id="cd06173">
    <property type="entry name" value="MFS_MefA_like"/>
    <property type="match status" value="1"/>
</dbReference>
<evidence type="ECO:0000256" key="3">
    <source>
        <dbReference type="ARBA" id="ARBA00022692"/>
    </source>
</evidence>
<evidence type="ECO:0000256" key="2">
    <source>
        <dbReference type="ARBA" id="ARBA00022475"/>
    </source>
</evidence>
<comment type="caution">
    <text evidence="7">The sequence shown here is derived from an EMBL/GenBank/DDBJ whole genome shotgun (WGS) entry which is preliminary data.</text>
</comment>
<feature type="transmembrane region" description="Helical" evidence="6">
    <location>
        <begin position="53"/>
        <end position="77"/>
    </location>
</feature>
<evidence type="ECO:0000313" key="8">
    <source>
        <dbReference type="Proteomes" id="UP000603904"/>
    </source>
</evidence>
<keyword evidence="4 6" id="KW-1133">Transmembrane helix</keyword>
<comment type="subcellular location">
    <subcellularLocation>
        <location evidence="1">Cell membrane</location>
        <topology evidence="1">Multi-pass membrane protein</topology>
    </subcellularLocation>
</comment>
<reference evidence="7 8" key="1">
    <citation type="submission" date="2021-01" db="EMBL/GenBank/DDBJ databases">
        <title>Whole genome shotgun sequence of Microbispora corallina NBRC 16416.</title>
        <authorList>
            <person name="Komaki H."/>
            <person name="Tamura T."/>
        </authorList>
    </citation>
    <scope>NUCLEOTIDE SEQUENCE [LARGE SCALE GENOMIC DNA]</scope>
    <source>
        <strain evidence="7 8">NBRC 16416</strain>
    </source>
</reference>
<feature type="transmembrane region" description="Helical" evidence="6">
    <location>
        <begin position="361"/>
        <end position="378"/>
    </location>
</feature>
<feature type="transmembrane region" description="Helical" evidence="6">
    <location>
        <begin position="152"/>
        <end position="174"/>
    </location>
</feature>
<keyword evidence="3 6" id="KW-0812">Transmembrane</keyword>
<dbReference type="Proteomes" id="UP000603904">
    <property type="component" value="Unassembled WGS sequence"/>
</dbReference>
<name>A0ABQ4G6V2_9ACTN</name>
<feature type="transmembrane region" description="Helical" evidence="6">
    <location>
        <begin position="180"/>
        <end position="199"/>
    </location>
</feature>
<feature type="transmembrane region" description="Helical" evidence="6">
    <location>
        <begin position="84"/>
        <end position="104"/>
    </location>
</feature>
<dbReference type="SUPFAM" id="SSF103473">
    <property type="entry name" value="MFS general substrate transporter"/>
    <property type="match status" value="1"/>
</dbReference>
<keyword evidence="8" id="KW-1185">Reference proteome</keyword>
<proteinExistence type="predicted"/>
<feature type="transmembrane region" description="Helical" evidence="6">
    <location>
        <begin position="232"/>
        <end position="255"/>
    </location>
</feature>
<feature type="transmembrane region" description="Helical" evidence="6">
    <location>
        <begin position="292"/>
        <end position="312"/>
    </location>
</feature>
<sequence>MTVAEQTREGAGSLLAHRPFMLVFASRTASAAATAGTWVVLPLYAYSVTESAALAGLVSAMNVIPYILFGVVAGVVVDRAAPRRFLVAMEAANAVVLLAVPVLAGAHALSAVALCAFGFATATVFVWFDVASAAFVPAVVGKTRVFQANGHLWAASTLVTAVAGPGGFFLLAHLGVGGTFAVLAAFSALSAGLLSAVRVSEPERGRSRPERRPVAELAEGFRFIAGQPTVRLLTLVGIGSGLSAGAVYGLIVVFADRALSLGTEDYRISWIIAGSSAGALLASLAAPRLRGLPPVGVVAALLTLEAGLMAGYALTTGWIAALVAIFLWNLAHTTLMIFSISARQVIAPSEMQGRVNAAGRTLVWGCVPLGSAACGLLAETTGIRGALLVFLLPAVASLVLTGFALAGRRHEVAL</sequence>
<evidence type="ECO:0000256" key="4">
    <source>
        <dbReference type="ARBA" id="ARBA00022989"/>
    </source>
</evidence>
<evidence type="ECO:0000256" key="5">
    <source>
        <dbReference type="ARBA" id="ARBA00023136"/>
    </source>
</evidence>
<evidence type="ECO:0000256" key="1">
    <source>
        <dbReference type="ARBA" id="ARBA00004651"/>
    </source>
</evidence>
<organism evidence="7 8">
    <name type="scientific">Microbispora corallina</name>
    <dbReference type="NCBI Taxonomy" id="83302"/>
    <lineage>
        <taxon>Bacteria</taxon>
        <taxon>Bacillati</taxon>
        <taxon>Actinomycetota</taxon>
        <taxon>Actinomycetes</taxon>
        <taxon>Streptosporangiales</taxon>
        <taxon>Streptosporangiaceae</taxon>
        <taxon>Microbispora</taxon>
    </lineage>
</organism>
<accession>A0ABQ4G6V2</accession>
<dbReference type="PANTHER" id="PTHR23513">
    <property type="entry name" value="INTEGRAL MEMBRANE EFFLUX PROTEIN-RELATED"/>
    <property type="match status" value="1"/>
</dbReference>
<dbReference type="InterPro" id="IPR036259">
    <property type="entry name" value="MFS_trans_sf"/>
</dbReference>
<dbReference type="PANTHER" id="PTHR23513:SF6">
    <property type="entry name" value="MAJOR FACILITATOR SUPERFAMILY ASSOCIATED DOMAIN-CONTAINING PROTEIN"/>
    <property type="match status" value="1"/>
</dbReference>
<protein>
    <submittedName>
        <fullName evidence="7">MFS transporter</fullName>
    </submittedName>
</protein>
<feature type="transmembrane region" description="Helical" evidence="6">
    <location>
        <begin position="384"/>
        <end position="406"/>
    </location>
</feature>